<dbReference type="GO" id="GO:0005886">
    <property type="term" value="C:plasma membrane"/>
    <property type="evidence" value="ECO:0007669"/>
    <property type="project" value="UniProtKB-SubCell"/>
</dbReference>
<dbReference type="EMBL" id="FRXO01000001">
    <property type="protein sequence ID" value="SHO61822.1"/>
    <property type="molecule type" value="Genomic_DNA"/>
</dbReference>
<feature type="transmembrane region" description="Helical" evidence="7">
    <location>
        <begin position="441"/>
        <end position="460"/>
    </location>
</feature>
<reference evidence="8 9" key="1">
    <citation type="submission" date="2016-12" db="EMBL/GenBank/DDBJ databases">
        <authorList>
            <person name="Song W.-J."/>
            <person name="Kurnit D.M."/>
        </authorList>
    </citation>
    <scope>NUCLEOTIDE SEQUENCE [LARGE SCALE GENOMIC DNA]</scope>
    <source>
        <strain evidence="8 9">DSM 19599</strain>
    </source>
</reference>
<evidence type="ECO:0000313" key="9">
    <source>
        <dbReference type="Proteomes" id="UP000186406"/>
    </source>
</evidence>
<evidence type="ECO:0000256" key="5">
    <source>
        <dbReference type="ARBA" id="ARBA00022989"/>
    </source>
</evidence>
<keyword evidence="9" id="KW-1185">Reference proteome</keyword>
<keyword evidence="6 7" id="KW-0472">Membrane</keyword>
<organism evidence="8 9">
    <name type="scientific">Pseudoxanthobacter soli DSM 19599</name>
    <dbReference type="NCBI Taxonomy" id="1123029"/>
    <lineage>
        <taxon>Bacteria</taxon>
        <taxon>Pseudomonadati</taxon>
        <taxon>Pseudomonadota</taxon>
        <taxon>Alphaproteobacteria</taxon>
        <taxon>Hyphomicrobiales</taxon>
        <taxon>Segnochrobactraceae</taxon>
        <taxon>Pseudoxanthobacter</taxon>
    </lineage>
</organism>
<dbReference type="OrthoDB" id="9807111at2"/>
<keyword evidence="5 7" id="KW-1133">Transmembrane helix</keyword>
<feature type="transmembrane region" description="Helical" evidence="7">
    <location>
        <begin position="26"/>
        <end position="45"/>
    </location>
</feature>
<accession>A0A1M7ZAI6</accession>
<feature type="transmembrane region" description="Helical" evidence="7">
    <location>
        <begin position="81"/>
        <end position="108"/>
    </location>
</feature>
<name>A0A1M7ZAI6_9HYPH</name>
<evidence type="ECO:0000256" key="4">
    <source>
        <dbReference type="ARBA" id="ARBA00022692"/>
    </source>
</evidence>
<dbReference type="GO" id="GO:0022857">
    <property type="term" value="F:transmembrane transporter activity"/>
    <property type="evidence" value="ECO:0007669"/>
    <property type="project" value="InterPro"/>
</dbReference>
<dbReference type="STRING" id="1123029.SAMN02745172_00909"/>
<dbReference type="PANTHER" id="PTHR30509:SF9">
    <property type="entry name" value="MULTIDRUG RESISTANCE PROTEIN MDTO"/>
    <property type="match status" value="1"/>
</dbReference>
<dbReference type="Proteomes" id="UP000186406">
    <property type="component" value="Unassembled WGS sequence"/>
</dbReference>
<gene>
    <name evidence="8" type="ORF">SAMN02745172_00909</name>
</gene>
<feature type="transmembrane region" description="Helical" evidence="7">
    <location>
        <begin position="412"/>
        <end position="429"/>
    </location>
</feature>
<feature type="transmembrane region" description="Helical" evidence="7">
    <location>
        <begin position="466"/>
        <end position="484"/>
    </location>
</feature>
<dbReference type="Pfam" id="PF04632">
    <property type="entry name" value="FUSC"/>
    <property type="match status" value="1"/>
</dbReference>
<evidence type="ECO:0000256" key="1">
    <source>
        <dbReference type="ARBA" id="ARBA00004651"/>
    </source>
</evidence>
<dbReference type="PANTHER" id="PTHR30509">
    <property type="entry name" value="P-HYDROXYBENZOIC ACID EFFLUX PUMP SUBUNIT-RELATED"/>
    <property type="match status" value="1"/>
</dbReference>
<sequence>MATAGVIRGLWPDALSIDIGWRNVVYALRTAVAGLVALAIAYWLGLQDPQWSILTVYLLAQPTAGASIAKGFYRIAGTIAGAIAGLVAVALYAEAPVALVGCLAVWYFATTYAATRARYFAAYGVLLAGFTALLVGFEGAAAPTTAWTIALDRSTEIILGILCSTAASVLVMPRYASDVLRAALYANVSGLAAFGVAALQPGTPFDTLMRMRRRMVADVVKFDALRSYTAFEGPDRRVDDETLHRALSEFLAVLAVVRGLYVRLEDIRGAQDEAINDRLEPALRDVQRVLRTLSDDLPRFSGAREVRQRLRDAHRDVAQAAADLEGHAGTCPLEPLANALLILRRTGEMVHGLAMVMTAEAASMRAAAHPKRGPARSKPRAPVDDREAILQGLRASLGLVAVALFWSATTWTAGFSALEGFGIMIFFAINQDDPARIGLPYTLFVACGLVMAYAYMVLVLPSLEGFLSLSLALMIVLVPAGLVMGTPRYAFPGAGFTSFFVAYMGSGNVYRPEPGVFANSALGLLFGFGIGLVFFNLVPVTSRPARRRALAAGMRRLAAVAGGRAAPRRAHREALEDLAALLPRLDLDRPGDETFLRGSLGVASSCLELGLLRRFMSDPAMPPDGRRAIDACLNSLAAAFAMLADAPADADAVVSRAEAAVAEMRARLAEVALEPASDMAASVLRAASSLRFIADRFGFDRPYLLRAFPKD</sequence>
<proteinExistence type="predicted"/>
<dbReference type="RefSeq" id="WP_073625911.1">
    <property type="nucleotide sequence ID" value="NZ_FRXO01000001.1"/>
</dbReference>
<feature type="transmembrane region" description="Helical" evidence="7">
    <location>
        <begin position="491"/>
        <end position="510"/>
    </location>
</feature>
<feature type="transmembrane region" description="Helical" evidence="7">
    <location>
        <begin position="516"/>
        <end position="538"/>
    </location>
</feature>
<evidence type="ECO:0000313" key="8">
    <source>
        <dbReference type="EMBL" id="SHO61822.1"/>
    </source>
</evidence>
<dbReference type="AlphaFoldDB" id="A0A1M7ZAI6"/>
<evidence type="ECO:0000256" key="7">
    <source>
        <dbReference type="SAM" id="Phobius"/>
    </source>
</evidence>
<evidence type="ECO:0000256" key="6">
    <source>
        <dbReference type="ARBA" id="ARBA00023136"/>
    </source>
</evidence>
<evidence type="ECO:0000256" key="3">
    <source>
        <dbReference type="ARBA" id="ARBA00022475"/>
    </source>
</evidence>
<feature type="transmembrane region" description="Helical" evidence="7">
    <location>
        <begin position="157"/>
        <end position="176"/>
    </location>
</feature>
<dbReference type="InterPro" id="IPR006726">
    <property type="entry name" value="PHBA_efflux_AaeB/fusaric-R"/>
</dbReference>
<keyword evidence="3" id="KW-1003">Cell membrane</keyword>
<feature type="transmembrane region" description="Helical" evidence="7">
    <location>
        <begin position="120"/>
        <end position="137"/>
    </location>
</feature>
<comment type="subcellular location">
    <subcellularLocation>
        <location evidence="1">Cell membrane</location>
        <topology evidence="1">Multi-pass membrane protein</topology>
    </subcellularLocation>
</comment>
<evidence type="ECO:0000256" key="2">
    <source>
        <dbReference type="ARBA" id="ARBA00022448"/>
    </source>
</evidence>
<keyword evidence="4 7" id="KW-0812">Transmembrane</keyword>
<feature type="transmembrane region" description="Helical" evidence="7">
    <location>
        <begin position="182"/>
        <end position="205"/>
    </location>
</feature>
<keyword evidence="2" id="KW-0813">Transport</keyword>
<protein>
    <submittedName>
        <fullName evidence="8">Uncharacterized membrane protein YccC</fullName>
    </submittedName>
</protein>